<dbReference type="SMART" id="SM00881">
    <property type="entry name" value="CoA_binding"/>
    <property type="match status" value="1"/>
</dbReference>
<dbReference type="Pfam" id="PF13380">
    <property type="entry name" value="CoA_binding_2"/>
    <property type="match status" value="1"/>
</dbReference>
<protein>
    <submittedName>
        <fullName evidence="2">CoA-binding protein</fullName>
    </submittedName>
</protein>
<dbReference type="OrthoDB" id="9804695at2"/>
<accession>A0A0B2ANL4</accession>
<gene>
    <name evidence="2" type="ORF">LK10_09035</name>
</gene>
<proteinExistence type="predicted"/>
<evidence type="ECO:0000259" key="1">
    <source>
        <dbReference type="SMART" id="SM00881"/>
    </source>
</evidence>
<dbReference type="RefSeq" id="WP_043122543.1">
    <property type="nucleotide sequence ID" value="NZ_JTDL01000098.1"/>
</dbReference>
<dbReference type="PANTHER" id="PTHR33303:SF2">
    <property type="entry name" value="COA-BINDING DOMAIN-CONTAINING PROTEIN"/>
    <property type="match status" value="1"/>
</dbReference>
<dbReference type="SUPFAM" id="SSF51735">
    <property type="entry name" value="NAD(P)-binding Rossmann-fold domains"/>
    <property type="match status" value="1"/>
</dbReference>
<feature type="domain" description="CoA-binding" evidence="1">
    <location>
        <begin position="14"/>
        <end position="110"/>
    </location>
</feature>
<dbReference type="InterPro" id="IPR036291">
    <property type="entry name" value="NAD(P)-bd_dom_sf"/>
</dbReference>
<evidence type="ECO:0000313" key="3">
    <source>
        <dbReference type="Proteomes" id="UP000030982"/>
    </source>
</evidence>
<dbReference type="STRING" id="1338436.LK10_09035"/>
<dbReference type="PANTHER" id="PTHR33303">
    <property type="entry name" value="CYTOPLASMIC PROTEIN-RELATED"/>
    <property type="match status" value="1"/>
</dbReference>
<name>A0A0B2ANL4_9MICC</name>
<organism evidence="2 3">
    <name type="scientific">Sinomonas humi</name>
    <dbReference type="NCBI Taxonomy" id="1338436"/>
    <lineage>
        <taxon>Bacteria</taxon>
        <taxon>Bacillati</taxon>
        <taxon>Actinomycetota</taxon>
        <taxon>Actinomycetes</taxon>
        <taxon>Micrococcales</taxon>
        <taxon>Micrococcaceae</taxon>
        <taxon>Sinomonas</taxon>
    </lineage>
</organism>
<keyword evidence="3" id="KW-1185">Reference proteome</keyword>
<dbReference type="Gene3D" id="3.40.50.720">
    <property type="entry name" value="NAD(P)-binding Rossmann-like Domain"/>
    <property type="match status" value="1"/>
</dbReference>
<dbReference type="AlphaFoldDB" id="A0A0B2ANL4"/>
<dbReference type="EMBL" id="JTDL01000098">
    <property type="protein sequence ID" value="KHL03544.1"/>
    <property type="molecule type" value="Genomic_DNA"/>
</dbReference>
<dbReference type="InterPro" id="IPR003781">
    <property type="entry name" value="CoA-bd"/>
</dbReference>
<comment type="caution">
    <text evidence="2">The sequence shown here is derived from an EMBL/GenBank/DDBJ whole genome shotgun (WGS) entry which is preliminary data.</text>
</comment>
<dbReference type="Proteomes" id="UP000030982">
    <property type="component" value="Unassembled WGS sequence"/>
</dbReference>
<reference evidence="2 3" key="1">
    <citation type="submission" date="2014-09" db="EMBL/GenBank/DDBJ databases">
        <title>Genome sequence of Sinomonas sp. MUSC 117.</title>
        <authorList>
            <person name="Lee L.-H."/>
        </authorList>
    </citation>
    <scope>NUCLEOTIDE SEQUENCE [LARGE SCALE GENOMIC DNA]</scope>
    <source>
        <strain evidence="2 3">MUSC 117</strain>
    </source>
</reference>
<sequence>MGHVNDPAVIERLMDTPGRWAVVGLTQNQWRAAYSVSEFLRDELGQQIIPVNLRAEEVHGEKGYAKLADIPAELHPIDAVDCFVNSQRVGDVVDQAIAVGAKAVWLQLGVIDESAAARAKAAGLDVVMNACPAQEAWRRTHGQRASRR</sequence>
<evidence type="ECO:0000313" key="2">
    <source>
        <dbReference type="EMBL" id="KHL03544.1"/>
    </source>
</evidence>